<dbReference type="VEuPathDB" id="VectorBase:ISCI023051"/>
<reference evidence="3" key="2">
    <citation type="submission" date="2020-05" db="UniProtKB">
        <authorList>
            <consortium name="EnsemblMetazoa"/>
        </authorList>
    </citation>
    <scope>IDENTIFICATION</scope>
    <source>
        <strain evidence="3">wikel</strain>
    </source>
</reference>
<accession>B7QKS3</accession>
<dbReference type="EnsemblMetazoa" id="ISCW023051-RA">
    <property type="protein sequence ID" value="ISCW023051-PA"/>
    <property type="gene ID" value="ISCW023051"/>
</dbReference>
<reference evidence="2 4" key="1">
    <citation type="submission" date="2008-03" db="EMBL/GenBank/DDBJ databases">
        <title>Annotation of Ixodes scapularis.</title>
        <authorList>
            <consortium name="Ixodes scapularis Genome Project Consortium"/>
            <person name="Caler E."/>
            <person name="Hannick L.I."/>
            <person name="Bidwell S."/>
            <person name="Joardar V."/>
            <person name="Thiagarajan M."/>
            <person name="Amedeo P."/>
            <person name="Galinsky K.J."/>
            <person name="Schobel S."/>
            <person name="Inman J."/>
            <person name="Hostetler J."/>
            <person name="Miller J."/>
            <person name="Hammond M."/>
            <person name="Megy K."/>
            <person name="Lawson D."/>
            <person name="Kodira C."/>
            <person name="Sutton G."/>
            <person name="Meyer J."/>
            <person name="Hill C.A."/>
            <person name="Birren B."/>
            <person name="Nene V."/>
            <person name="Collins F."/>
            <person name="Alarcon-Chaidez F."/>
            <person name="Wikel S."/>
            <person name="Strausberg R."/>
        </authorList>
    </citation>
    <scope>NUCLEOTIDE SEQUENCE [LARGE SCALE GENOMIC DNA]</scope>
    <source>
        <strain evidence="4">Wikel</strain>
        <strain evidence="2">Wikel colony</strain>
    </source>
</reference>
<dbReference type="EMBL" id="DS961804">
    <property type="protein sequence ID" value="EEC19445.1"/>
    <property type="molecule type" value="Genomic_DNA"/>
</dbReference>
<name>B7QKS3_IXOSC</name>
<dbReference type="HOGENOM" id="CLU_2888277_0_0_1"/>
<organism>
    <name type="scientific">Ixodes scapularis</name>
    <name type="common">Black-legged tick</name>
    <name type="synonym">Deer tick</name>
    <dbReference type="NCBI Taxonomy" id="6945"/>
    <lineage>
        <taxon>Eukaryota</taxon>
        <taxon>Metazoa</taxon>
        <taxon>Ecdysozoa</taxon>
        <taxon>Arthropoda</taxon>
        <taxon>Chelicerata</taxon>
        <taxon>Arachnida</taxon>
        <taxon>Acari</taxon>
        <taxon>Parasitiformes</taxon>
        <taxon>Ixodida</taxon>
        <taxon>Ixodoidea</taxon>
        <taxon>Ixodidae</taxon>
        <taxon>Ixodinae</taxon>
        <taxon>Ixodes</taxon>
    </lineage>
</organism>
<dbReference type="InParanoid" id="B7QKS3"/>
<sequence length="63" mass="7469">MRLQKMAQDLHTHSKYNKLEEKAEASERAQMDRLKATEAGRQIPRYVRYDTGRLPPLRRKAND</sequence>
<evidence type="ECO:0000313" key="4">
    <source>
        <dbReference type="Proteomes" id="UP000001555"/>
    </source>
</evidence>
<feature type="compositionally biased region" description="Basic and acidic residues" evidence="1">
    <location>
        <begin position="8"/>
        <end position="38"/>
    </location>
</feature>
<protein>
    <submittedName>
        <fullName evidence="2 3">Uncharacterized protein</fullName>
    </submittedName>
</protein>
<evidence type="ECO:0000313" key="3">
    <source>
        <dbReference type="EnsemblMetazoa" id="ISCW023051-PA"/>
    </source>
</evidence>
<evidence type="ECO:0000313" key="2">
    <source>
        <dbReference type="EMBL" id="EEC19445.1"/>
    </source>
</evidence>
<dbReference type="Proteomes" id="UP000001555">
    <property type="component" value="Unassembled WGS sequence"/>
</dbReference>
<feature type="region of interest" description="Disordered" evidence="1">
    <location>
        <begin position="1"/>
        <end position="44"/>
    </location>
</feature>
<dbReference type="EMBL" id="ABJB010667066">
    <property type="status" value="NOT_ANNOTATED_CDS"/>
    <property type="molecule type" value="Genomic_DNA"/>
</dbReference>
<keyword evidence="4" id="KW-1185">Reference proteome</keyword>
<gene>
    <name evidence="2" type="ORF">IscW_ISCW023051</name>
</gene>
<proteinExistence type="predicted"/>
<evidence type="ECO:0000256" key="1">
    <source>
        <dbReference type="SAM" id="MobiDB-lite"/>
    </source>
</evidence>
<dbReference type="VEuPathDB" id="VectorBase:ISCW023051"/>
<dbReference type="AlphaFoldDB" id="B7QKS3"/>
<dbReference type="PaxDb" id="6945-B7QKS3"/>